<dbReference type="GO" id="GO:0000428">
    <property type="term" value="C:DNA-directed RNA polymerase complex"/>
    <property type="evidence" value="ECO:0007669"/>
    <property type="project" value="UniProtKB-KW"/>
</dbReference>
<sequence length="641" mass="73107">MNVHCFVGETLVSLPNGLARRIDSFSEQGLESLWSYSEDNKNICKSHSLGSQYSGNKETIKLTLIDGRELICTPEHQFRVLQNGKNIWKQAKDIGYDDKLIIGPIGTEDIKTEDEENWSLEMGKYNFNFSNELNRNKSLAFARLLGYILTDGTICNTNNRIVSRLCMGSLVDVDSILDDIQLVTGKRPASTDTKSYSTHSNTFNISLPLEFSTSLATLENITIGRKTNQVSSFPKFISDSPKSFIREFLGGLFGGDGWCPHFKSSNKNSFTTVKLSQSTSKEYGVSLHDTMQNIVDLMEQLNVESDICRTREYKKGEKDMISIELQVKSNELFRKNIGFRHCIQKILRLEVACAYENYCDQVKFQHNNMINRVNEIIDSETRSRVDNIKGGSIIELAIEKARFEQYKQIKPLNEYYSLLNSNLVSNRRKKNRSNDCNVFDYKYMMNAKTFIEMSGCNSWFEKHTYINERNHFEIPNYNLTLLKKESWLSLDVYDVGVRSYHSFFAGGVNVHNSLPSRMTIGQLVECLASKEAAISGHFVDGTPFNNYNTSEIPDVLEKLGYSRHGTETMYCGMTGKKMDAQIFIGPTYQVRLKHMVQDKVHGRSRGPRQALTRQPLEGRSRDGGLKIGRPFCLTVRMQIRG</sequence>
<dbReference type="InterPro" id="IPR036844">
    <property type="entry name" value="Hint_dom_sf"/>
</dbReference>
<evidence type="ECO:0000256" key="3">
    <source>
        <dbReference type="ARBA" id="ARBA00022679"/>
    </source>
</evidence>
<dbReference type="PROSITE" id="PS50819">
    <property type="entry name" value="INTEIN_ENDONUCLEASE"/>
    <property type="match status" value="1"/>
</dbReference>
<dbReference type="SMART" id="SM00306">
    <property type="entry name" value="HintN"/>
    <property type="match status" value="1"/>
</dbReference>
<dbReference type="GO" id="GO:0006351">
    <property type="term" value="P:DNA-templated transcription"/>
    <property type="evidence" value="ECO:0007669"/>
    <property type="project" value="InterPro"/>
</dbReference>
<feature type="region of interest" description="Disordered" evidence="8">
    <location>
        <begin position="599"/>
        <end position="621"/>
    </location>
</feature>
<dbReference type="GO" id="GO:0003899">
    <property type="term" value="F:DNA-directed RNA polymerase activity"/>
    <property type="evidence" value="ECO:0007669"/>
    <property type="project" value="UniProtKB-EC"/>
</dbReference>
<feature type="domain" description="DOD-type homing endonuclease" evidence="9">
    <location>
        <begin position="144"/>
        <end position="303"/>
    </location>
</feature>
<protein>
    <recommendedName>
        <fullName evidence="1">DNA-directed RNA polymerase</fullName>
        <ecNumber evidence="1">2.7.7.6</ecNumber>
    </recommendedName>
</protein>
<dbReference type="GO" id="GO:0032549">
    <property type="term" value="F:ribonucleoside binding"/>
    <property type="evidence" value="ECO:0007669"/>
    <property type="project" value="InterPro"/>
</dbReference>
<evidence type="ECO:0000256" key="4">
    <source>
        <dbReference type="ARBA" id="ARBA00022695"/>
    </source>
</evidence>
<evidence type="ECO:0000256" key="2">
    <source>
        <dbReference type="ARBA" id="ARBA00022478"/>
    </source>
</evidence>
<proteinExistence type="predicted"/>
<dbReference type="InterPro" id="IPR027434">
    <property type="entry name" value="Homing_endonucl"/>
</dbReference>
<dbReference type="CDD" id="cd00081">
    <property type="entry name" value="Hint"/>
    <property type="match status" value="1"/>
</dbReference>
<dbReference type="GO" id="GO:0016539">
    <property type="term" value="P:intein-mediated protein splicing"/>
    <property type="evidence" value="ECO:0007669"/>
    <property type="project" value="InterPro"/>
</dbReference>
<keyword evidence="7" id="KW-0804">Transcription</keyword>
<dbReference type="Gene3D" id="2.40.270.10">
    <property type="entry name" value="DNA-directed RNA polymerase, subunit 2, domain 6"/>
    <property type="match status" value="1"/>
</dbReference>
<dbReference type="InterPro" id="IPR015712">
    <property type="entry name" value="DNA-dir_RNA_pol_su2"/>
</dbReference>
<dbReference type="Gene3D" id="2.170.16.10">
    <property type="entry name" value="Hedgehog/Intein (Hint) domain"/>
    <property type="match status" value="1"/>
</dbReference>
<evidence type="ECO:0000313" key="10">
    <source>
        <dbReference type="EMBL" id="QHT13204.1"/>
    </source>
</evidence>
<keyword evidence="6" id="KW-0651">Protein splicing</keyword>
<dbReference type="PRINTS" id="PR00379">
    <property type="entry name" value="INTEIN"/>
</dbReference>
<dbReference type="GO" id="GO:0003677">
    <property type="term" value="F:DNA binding"/>
    <property type="evidence" value="ECO:0007669"/>
    <property type="project" value="InterPro"/>
</dbReference>
<organism evidence="10">
    <name type="scientific">viral metagenome</name>
    <dbReference type="NCBI Taxonomy" id="1070528"/>
    <lineage>
        <taxon>unclassified sequences</taxon>
        <taxon>metagenomes</taxon>
        <taxon>organismal metagenomes</taxon>
    </lineage>
</organism>
<keyword evidence="5" id="KW-0068">Autocatalytic cleavage</keyword>
<dbReference type="PROSITE" id="PS50817">
    <property type="entry name" value="INTEIN_N_TER"/>
    <property type="match status" value="1"/>
</dbReference>
<evidence type="ECO:0000256" key="8">
    <source>
        <dbReference type="SAM" id="MobiDB-lite"/>
    </source>
</evidence>
<dbReference type="NCBIfam" id="TIGR01445">
    <property type="entry name" value="intein_Nterm"/>
    <property type="match status" value="1"/>
</dbReference>
<reference evidence="10" key="1">
    <citation type="journal article" date="2020" name="Nature">
        <title>Giant virus diversity and host interactions through global metagenomics.</title>
        <authorList>
            <person name="Schulz F."/>
            <person name="Roux S."/>
            <person name="Paez-Espino D."/>
            <person name="Jungbluth S."/>
            <person name="Walsh D.A."/>
            <person name="Denef V.J."/>
            <person name="McMahon K.D."/>
            <person name="Konstantinidis K.T."/>
            <person name="Eloe-Fadrosh E.A."/>
            <person name="Kyrpides N.C."/>
            <person name="Woyke T."/>
        </authorList>
    </citation>
    <scope>NUCLEOTIDE SEQUENCE</scope>
    <source>
        <strain evidence="10">GVMAG-M-3300023174-131</strain>
    </source>
</reference>
<dbReference type="InterPro" id="IPR037033">
    <property type="entry name" value="DNA-dir_RNAP_su2_hyb_sf"/>
</dbReference>
<dbReference type="Pfam" id="PF14890">
    <property type="entry name" value="Intein_splicing"/>
    <property type="match status" value="1"/>
</dbReference>
<evidence type="ECO:0000256" key="1">
    <source>
        <dbReference type="ARBA" id="ARBA00012418"/>
    </source>
</evidence>
<evidence type="ECO:0000259" key="9">
    <source>
        <dbReference type="PROSITE" id="PS50819"/>
    </source>
</evidence>
<dbReference type="Gene3D" id="3.10.28.10">
    <property type="entry name" value="Homing endonucleases"/>
    <property type="match status" value="1"/>
</dbReference>
<dbReference type="InterPro" id="IPR004042">
    <property type="entry name" value="Intein_endonuc_central"/>
</dbReference>
<dbReference type="Pfam" id="PF00562">
    <property type="entry name" value="RNA_pol_Rpb2_6"/>
    <property type="match status" value="1"/>
</dbReference>
<keyword evidence="4" id="KW-0548">Nucleotidyltransferase</keyword>
<dbReference type="SUPFAM" id="SSF64484">
    <property type="entry name" value="beta and beta-prime subunits of DNA dependent RNA-polymerase"/>
    <property type="match status" value="1"/>
</dbReference>
<evidence type="ECO:0000256" key="6">
    <source>
        <dbReference type="ARBA" id="ARBA00023000"/>
    </source>
</evidence>
<name>A0A6C0DAL0_9ZZZZ</name>
<dbReference type="InterPro" id="IPR003587">
    <property type="entry name" value="Hint_dom_N"/>
</dbReference>
<dbReference type="InterPro" id="IPR006142">
    <property type="entry name" value="INTEIN"/>
</dbReference>
<evidence type="ECO:0000256" key="5">
    <source>
        <dbReference type="ARBA" id="ARBA00022813"/>
    </source>
</evidence>
<keyword evidence="2" id="KW-0240">DNA-directed RNA polymerase</keyword>
<dbReference type="SUPFAM" id="SSF55608">
    <property type="entry name" value="Homing endonucleases"/>
    <property type="match status" value="1"/>
</dbReference>
<dbReference type="PANTHER" id="PTHR20856">
    <property type="entry name" value="DNA-DIRECTED RNA POLYMERASE I SUBUNIT 2"/>
    <property type="match status" value="1"/>
</dbReference>
<dbReference type="AlphaFoldDB" id="A0A6C0DAL0"/>
<accession>A0A6C0DAL0</accession>
<dbReference type="InterPro" id="IPR030934">
    <property type="entry name" value="Intein_C"/>
</dbReference>
<dbReference type="EMBL" id="MN739564">
    <property type="protein sequence ID" value="QHT13204.1"/>
    <property type="molecule type" value="Genomic_DNA"/>
</dbReference>
<dbReference type="InterPro" id="IPR006141">
    <property type="entry name" value="Intein_N"/>
</dbReference>
<dbReference type="InterPro" id="IPR007120">
    <property type="entry name" value="DNA-dir_RNAP_su2_dom"/>
</dbReference>
<evidence type="ECO:0000256" key="7">
    <source>
        <dbReference type="ARBA" id="ARBA00023163"/>
    </source>
</evidence>
<keyword evidence="3" id="KW-0808">Transferase</keyword>
<dbReference type="SUPFAM" id="SSF51294">
    <property type="entry name" value="Hedgehog/intein (Hint) domain"/>
    <property type="match status" value="1"/>
</dbReference>
<dbReference type="GO" id="GO:0004519">
    <property type="term" value="F:endonuclease activity"/>
    <property type="evidence" value="ECO:0007669"/>
    <property type="project" value="InterPro"/>
</dbReference>
<dbReference type="PROSITE" id="PS50818">
    <property type="entry name" value="INTEIN_C_TER"/>
    <property type="match status" value="1"/>
</dbReference>
<dbReference type="EC" id="2.7.7.6" evidence="1"/>